<protein>
    <submittedName>
        <fullName evidence="1">Uncharacterized protein</fullName>
    </submittedName>
</protein>
<reference evidence="1 2" key="1">
    <citation type="submission" date="2018-10" db="EMBL/GenBank/DDBJ databases">
        <title>Genomic Encyclopedia of Archaeal and Bacterial Type Strains, Phase II (KMG-II): from individual species to whole genera.</title>
        <authorList>
            <person name="Goeker M."/>
        </authorList>
    </citation>
    <scope>NUCLEOTIDE SEQUENCE [LARGE SCALE GENOMIC DNA]</scope>
    <source>
        <strain evidence="1 2">RP-AC37</strain>
    </source>
</reference>
<dbReference type="RefSeq" id="WP_121192399.1">
    <property type="nucleotide sequence ID" value="NZ_RBWV01000010.1"/>
</dbReference>
<dbReference type="InParanoid" id="A0A420XR93"/>
<dbReference type="AlphaFoldDB" id="A0A420XR93"/>
<dbReference type="EMBL" id="RBWV01000010">
    <property type="protein sequence ID" value="RKS77339.1"/>
    <property type="molecule type" value="Genomic_DNA"/>
</dbReference>
<keyword evidence="2" id="KW-1185">Reference proteome</keyword>
<gene>
    <name evidence="1" type="ORF">CLV35_1025</name>
</gene>
<evidence type="ECO:0000313" key="1">
    <source>
        <dbReference type="EMBL" id="RKS77339.1"/>
    </source>
</evidence>
<name>A0A420XR93_9ACTN</name>
<accession>A0A420XR93</accession>
<comment type="caution">
    <text evidence="1">The sequence shown here is derived from an EMBL/GenBank/DDBJ whole genome shotgun (WGS) entry which is preliminary data.</text>
</comment>
<sequence>MTFFVLVLLVAVLAAAFVLAVVAYPHRGRRVPGPQPVSAALDRVGGRVSELLEEASATR</sequence>
<evidence type="ECO:0000313" key="2">
    <source>
        <dbReference type="Proteomes" id="UP000281955"/>
    </source>
</evidence>
<organism evidence="1 2">
    <name type="scientific">Motilibacter peucedani</name>
    <dbReference type="NCBI Taxonomy" id="598650"/>
    <lineage>
        <taxon>Bacteria</taxon>
        <taxon>Bacillati</taxon>
        <taxon>Actinomycetota</taxon>
        <taxon>Actinomycetes</taxon>
        <taxon>Motilibacterales</taxon>
        <taxon>Motilibacteraceae</taxon>
        <taxon>Motilibacter</taxon>
    </lineage>
</organism>
<dbReference type="Proteomes" id="UP000281955">
    <property type="component" value="Unassembled WGS sequence"/>
</dbReference>
<proteinExistence type="predicted"/>